<feature type="region of interest" description="Disordered" evidence="1">
    <location>
        <begin position="1"/>
        <end position="23"/>
    </location>
</feature>
<name>A0A0A9HQG9_ARUDO</name>
<evidence type="ECO:0000256" key="1">
    <source>
        <dbReference type="SAM" id="MobiDB-lite"/>
    </source>
</evidence>
<dbReference type="EMBL" id="GBRH01159822">
    <property type="protein sequence ID" value="JAE38074.1"/>
    <property type="molecule type" value="Transcribed_RNA"/>
</dbReference>
<accession>A0A0A9HQG9</accession>
<reference evidence="2" key="1">
    <citation type="submission" date="2014-09" db="EMBL/GenBank/DDBJ databases">
        <authorList>
            <person name="Magalhaes I.L.F."/>
            <person name="Oliveira U."/>
            <person name="Santos F.R."/>
            <person name="Vidigal T.H.D.A."/>
            <person name="Brescovit A.D."/>
            <person name="Santos A.J."/>
        </authorList>
    </citation>
    <scope>NUCLEOTIDE SEQUENCE</scope>
    <source>
        <tissue evidence="2">Shoot tissue taken approximately 20 cm above the soil surface</tissue>
    </source>
</reference>
<proteinExistence type="predicted"/>
<dbReference type="AlphaFoldDB" id="A0A0A9HQG9"/>
<organism evidence="2">
    <name type="scientific">Arundo donax</name>
    <name type="common">Giant reed</name>
    <name type="synonym">Donax arundinaceus</name>
    <dbReference type="NCBI Taxonomy" id="35708"/>
    <lineage>
        <taxon>Eukaryota</taxon>
        <taxon>Viridiplantae</taxon>
        <taxon>Streptophyta</taxon>
        <taxon>Embryophyta</taxon>
        <taxon>Tracheophyta</taxon>
        <taxon>Spermatophyta</taxon>
        <taxon>Magnoliopsida</taxon>
        <taxon>Liliopsida</taxon>
        <taxon>Poales</taxon>
        <taxon>Poaceae</taxon>
        <taxon>PACMAD clade</taxon>
        <taxon>Arundinoideae</taxon>
        <taxon>Arundineae</taxon>
        <taxon>Arundo</taxon>
    </lineage>
</organism>
<sequence>MATAASSCWGPCRSRREPRSRSHTAAGAFLCSGRRNRWAAGLA</sequence>
<reference evidence="2" key="2">
    <citation type="journal article" date="2015" name="Data Brief">
        <title>Shoot transcriptome of the giant reed, Arundo donax.</title>
        <authorList>
            <person name="Barrero R.A."/>
            <person name="Guerrero F.D."/>
            <person name="Moolhuijzen P."/>
            <person name="Goolsby J.A."/>
            <person name="Tidwell J."/>
            <person name="Bellgard S.E."/>
            <person name="Bellgard M.I."/>
        </authorList>
    </citation>
    <scope>NUCLEOTIDE SEQUENCE</scope>
    <source>
        <tissue evidence="2">Shoot tissue taken approximately 20 cm above the soil surface</tissue>
    </source>
</reference>
<evidence type="ECO:0000313" key="2">
    <source>
        <dbReference type="EMBL" id="JAE38074.1"/>
    </source>
</evidence>
<protein>
    <submittedName>
        <fullName evidence="2">Uncharacterized protein</fullName>
    </submittedName>
</protein>